<dbReference type="STRING" id="305507.SAMN04489724_3639"/>
<feature type="transmembrane region" description="Helical" evidence="4">
    <location>
        <begin position="354"/>
        <end position="373"/>
    </location>
</feature>
<protein>
    <submittedName>
        <fullName evidence="6">Glycosyltransferase, catalytic subunit of cellulose synthase and poly-beta-1,6-N-acetylglucosamine synthase</fullName>
    </submittedName>
</protein>
<dbReference type="Pfam" id="PF00535">
    <property type="entry name" value="Glycos_transf_2"/>
    <property type="match status" value="1"/>
</dbReference>
<feature type="domain" description="Glycosyltransferase 2-like" evidence="5">
    <location>
        <begin position="85"/>
        <end position="237"/>
    </location>
</feature>
<keyword evidence="2" id="KW-0328">Glycosyltransferase</keyword>
<feature type="transmembrane region" description="Helical" evidence="4">
    <location>
        <begin position="325"/>
        <end position="348"/>
    </location>
</feature>
<dbReference type="SUPFAM" id="SSF53448">
    <property type="entry name" value="Nucleotide-diphospho-sugar transferases"/>
    <property type="match status" value="1"/>
</dbReference>
<keyword evidence="4" id="KW-0472">Membrane</keyword>
<evidence type="ECO:0000256" key="3">
    <source>
        <dbReference type="ARBA" id="ARBA00022679"/>
    </source>
</evidence>
<keyword evidence="4" id="KW-1133">Transmembrane helix</keyword>
<dbReference type="InterPro" id="IPR001173">
    <property type="entry name" value="Glyco_trans_2-like"/>
</dbReference>
<dbReference type="Gene3D" id="3.90.550.10">
    <property type="entry name" value="Spore Coat Polysaccharide Biosynthesis Protein SpsA, Chain A"/>
    <property type="match status" value="1"/>
</dbReference>
<proteinExistence type="inferred from homology"/>
<reference evidence="7" key="1">
    <citation type="submission" date="2016-10" db="EMBL/GenBank/DDBJ databases">
        <authorList>
            <person name="Varghese N."/>
            <person name="Submissions S."/>
        </authorList>
    </citation>
    <scope>NUCLEOTIDE SEQUENCE [LARGE SCALE GENOMIC DNA]</scope>
    <source>
        <strain evidence="7">DSM 23445</strain>
    </source>
</reference>
<keyword evidence="7" id="KW-1185">Reference proteome</keyword>
<accession>A0A1I7D0M2</accession>
<evidence type="ECO:0000256" key="1">
    <source>
        <dbReference type="ARBA" id="ARBA00006739"/>
    </source>
</evidence>
<dbReference type="PANTHER" id="PTHR43630:SF1">
    <property type="entry name" value="POLY-BETA-1,6-N-ACETYL-D-GLUCOSAMINE SYNTHASE"/>
    <property type="match status" value="1"/>
</dbReference>
<evidence type="ECO:0000259" key="5">
    <source>
        <dbReference type="Pfam" id="PF00535"/>
    </source>
</evidence>
<name>A0A1I7D0M2_9BACT</name>
<feature type="transmembrane region" description="Helical" evidence="4">
    <location>
        <begin position="42"/>
        <end position="63"/>
    </location>
</feature>
<dbReference type="EMBL" id="FPBF01000005">
    <property type="protein sequence ID" value="SFU05247.1"/>
    <property type="molecule type" value="Genomic_DNA"/>
</dbReference>
<sequence length="416" mass="48206">MGCCRDILHIVSFSLQKYTLILKWFAEFDFIFAQQKRPMGLFLLWFFFGIGILVQAVYLLFIFGKSAFYAGNKSQGTAGNEEGVTVVICAHNEFTNLKTLIPKLFEQDYPTLDVMIVNDRSSDRTKRLLEQMMEIYPKLRSVTIKYTPPHVTAKKYALTLGIKVAKNDVILLTDADCIPETNQWIRKMTAPVRNQDKTFAVGFSGYEQKPGFLNNWIQFETLLTALYYMSFGLWNRPFMGVGRNLCYRKSFFMEVKAFKKLWHIEGGDDDLFVNLYTNGRNTSIVLDPEANTISKPKETRKEYLIQKKRHLHAGKYYDGTDKRKIGLYSFSHALFWLGGIGLLIYFGLAQSWEQFSAVFGIILLRSILVTLIFKAAEKKIQNTKPPKKIWMLDFLYLGYFWILGTISHQAKDIQWK</sequence>
<gene>
    <name evidence="6" type="ORF">SAMN04489724_3639</name>
</gene>
<dbReference type="GO" id="GO:0016757">
    <property type="term" value="F:glycosyltransferase activity"/>
    <property type="evidence" value="ECO:0007669"/>
    <property type="project" value="UniProtKB-KW"/>
</dbReference>
<keyword evidence="3 6" id="KW-0808">Transferase</keyword>
<comment type="similarity">
    <text evidence="1">Belongs to the glycosyltransferase 2 family.</text>
</comment>
<evidence type="ECO:0000256" key="2">
    <source>
        <dbReference type="ARBA" id="ARBA00022676"/>
    </source>
</evidence>
<evidence type="ECO:0000256" key="4">
    <source>
        <dbReference type="SAM" id="Phobius"/>
    </source>
</evidence>
<dbReference type="RefSeq" id="WP_342029147.1">
    <property type="nucleotide sequence ID" value="NZ_FPBF01000005.1"/>
</dbReference>
<organism evidence="6 7">
    <name type="scientific">Algoriphagus locisalis</name>
    <dbReference type="NCBI Taxonomy" id="305507"/>
    <lineage>
        <taxon>Bacteria</taxon>
        <taxon>Pseudomonadati</taxon>
        <taxon>Bacteroidota</taxon>
        <taxon>Cytophagia</taxon>
        <taxon>Cytophagales</taxon>
        <taxon>Cyclobacteriaceae</taxon>
        <taxon>Algoriphagus</taxon>
    </lineage>
</organism>
<dbReference type="Proteomes" id="UP000199673">
    <property type="component" value="Unassembled WGS sequence"/>
</dbReference>
<dbReference type="AlphaFoldDB" id="A0A1I7D0M2"/>
<feature type="transmembrane region" description="Helical" evidence="4">
    <location>
        <begin position="394"/>
        <end position="410"/>
    </location>
</feature>
<dbReference type="PANTHER" id="PTHR43630">
    <property type="entry name" value="POLY-BETA-1,6-N-ACETYL-D-GLUCOSAMINE SYNTHASE"/>
    <property type="match status" value="1"/>
</dbReference>
<evidence type="ECO:0000313" key="6">
    <source>
        <dbReference type="EMBL" id="SFU05247.1"/>
    </source>
</evidence>
<dbReference type="InterPro" id="IPR029044">
    <property type="entry name" value="Nucleotide-diphossugar_trans"/>
</dbReference>
<keyword evidence="4" id="KW-0812">Transmembrane</keyword>
<evidence type="ECO:0000313" key="7">
    <source>
        <dbReference type="Proteomes" id="UP000199673"/>
    </source>
</evidence>